<evidence type="ECO:0000313" key="8">
    <source>
        <dbReference type="EMBL" id="QDQ26441.1"/>
    </source>
</evidence>
<keyword evidence="2 7" id="KW-0820">tRNA-binding</keyword>
<dbReference type="EC" id="3.1.1.29" evidence="1 7"/>
<gene>
    <name evidence="7" type="primary">pth</name>
    <name evidence="8" type="ORF">FNU76_08730</name>
</gene>
<dbReference type="AlphaFoldDB" id="A0A516SE67"/>
<dbReference type="SUPFAM" id="SSF53178">
    <property type="entry name" value="Peptidyl-tRNA hydrolase-like"/>
    <property type="match status" value="1"/>
</dbReference>
<dbReference type="GO" id="GO:0000049">
    <property type="term" value="F:tRNA binding"/>
    <property type="evidence" value="ECO:0007669"/>
    <property type="project" value="UniProtKB-UniRule"/>
</dbReference>
<dbReference type="Gene3D" id="3.40.50.1470">
    <property type="entry name" value="Peptidyl-tRNA hydrolase"/>
    <property type="match status" value="1"/>
</dbReference>
<evidence type="ECO:0000256" key="2">
    <source>
        <dbReference type="ARBA" id="ARBA00022555"/>
    </source>
</evidence>
<dbReference type="OrthoDB" id="9800507at2"/>
<dbReference type="RefSeq" id="WP_144277835.1">
    <property type="nucleotide sequence ID" value="NZ_CP041730.1"/>
</dbReference>
<dbReference type="Pfam" id="PF01195">
    <property type="entry name" value="Pept_tRNA_hydro"/>
    <property type="match status" value="1"/>
</dbReference>
<feature type="site" description="Stabilizes the basic form of H active site to accept a proton" evidence="7">
    <location>
        <position position="97"/>
    </location>
</feature>
<dbReference type="EMBL" id="CP041730">
    <property type="protein sequence ID" value="QDQ26441.1"/>
    <property type="molecule type" value="Genomic_DNA"/>
</dbReference>
<dbReference type="FunFam" id="3.40.50.1470:FF:000001">
    <property type="entry name" value="Peptidyl-tRNA hydrolase"/>
    <property type="match status" value="1"/>
</dbReference>
<evidence type="ECO:0000256" key="4">
    <source>
        <dbReference type="ARBA" id="ARBA00022884"/>
    </source>
</evidence>
<comment type="subcellular location">
    <subcellularLocation>
        <location evidence="7">Cytoplasm</location>
    </subcellularLocation>
</comment>
<sequence>MSASPIRLVVGLGNPGPEYADTRHNAGFWWVDALARELRLDLKPESKFFGFSARAKLGEGEVFLLQPTTYMNRSGHAVAALARFYKILPQEILVVHDELDLLPGDAKLKQAGSHAGHNGLKDIQAMLGSSDFWRLRLGIGHPRTLGLNQPVVDFVLHRPRQDEQPQIEEAILRSLQAWPALARGEMSHATKTINTRPKAPKGEG</sequence>
<dbReference type="GO" id="GO:0006515">
    <property type="term" value="P:protein quality control for misfolded or incompletely synthesized proteins"/>
    <property type="evidence" value="ECO:0007669"/>
    <property type="project" value="UniProtKB-UniRule"/>
</dbReference>
<comment type="similarity">
    <text evidence="5 7">Belongs to the PTH family.</text>
</comment>
<comment type="function">
    <text evidence="7">Hydrolyzes ribosome-free peptidyl-tRNAs (with 1 or more amino acids incorporated), which drop off the ribosome during protein synthesis, or as a result of ribosome stalling.</text>
</comment>
<dbReference type="InterPro" id="IPR018171">
    <property type="entry name" value="Pept_tRNA_hydro_CS"/>
</dbReference>
<evidence type="ECO:0000256" key="1">
    <source>
        <dbReference type="ARBA" id="ARBA00013260"/>
    </source>
</evidence>
<evidence type="ECO:0000256" key="5">
    <source>
        <dbReference type="ARBA" id="ARBA00038063"/>
    </source>
</evidence>
<feature type="binding site" evidence="7">
    <location>
        <position position="19"/>
    </location>
    <ligand>
        <name>tRNA</name>
        <dbReference type="ChEBI" id="CHEBI:17843"/>
    </ligand>
</feature>
<dbReference type="GO" id="GO:0004045">
    <property type="term" value="F:peptidyl-tRNA hydrolase activity"/>
    <property type="evidence" value="ECO:0007669"/>
    <property type="project" value="UniProtKB-UniRule"/>
</dbReference>
<evidence type="ECO:0000256" key="6">
    <source>
        <dbReference type="ARBA" id="ARBA00050038"/>
    </source>
</evidence>
<organism evidence="8 9">
    <name type="scientific">Chitinimonas arctica</name>
    <dbReference type="NCBI Taxonomy" id="2594795"/>
    <lineage>
        <taxon>Bacteria</taxon>
        <taxon>Pseudomonadati</taxon>
        <taxon>Pseudomonadota</taxon>
        <taxon>Betaproteobacteria</taxon>
        <taxon>Neisseriales</taxon>
        <taxon>Chitinibacteraceae</taxon>
        <taxon>Chitinimonas</taxon>
    </lineage>
</organism>
<dbReference type="NCBIfam" id="TIGR00447">
    <property type="entry name" value="pth"/>
    <property type="match status" value="1"/>
</dbReference>
<reference evidence="9" key="1">
    <citation type="submission" date="2019-07" db="EMBL/GenBank/DDBJ databases">
        <title>Chitinimonas sp. nov., isolated from Ny-Alesund, arctica soil.</title>
        <authorList>
            <person name="Xu Q."/>
            <person name="Peng F."/>
        </authorList>
    </citation>
    <scope>NUCLEOTIDE SEQUENCE [LARGE SCALE GENOMIC DNA]</scope>
    <source>
        <strain evidence="9">R3-44</strain>
    </source>
</reference>
<dbReference type="CDD" id="cd00462">
    <property type="entry name" value="PTH"/>
    <property type="match status" value="1"/>
</dbReference>
<feature type="site" description="Discriminates between blocked and unblocked aminoacyl-tRNA" evidence="7">
    <location>
        <position position="14"/>
    </location>
</feature>
<evidence type="ECO:0000256" key="3">
    <source>
        <dbReference type="ARBA" id="ARBA00022801"/>
    </source>
</evidence>
<feature type="active site" description="Proton acceptor" evidence="7">
    <location>
        <position position="24"/>
    </location>
</feature>
<name>A0A516SE67_9NEIS</name>
<dbReference type="HAMAP" id="MF_00083">
    <property type="entry name" value="Pept_tRNA_hydro_bact"/>
    <property type="match status" value="1"/>
</dbReference>
<keyword evidence="9" id="KW-1185">Reference proteome</keyword>
<dbReference type="PANTHER" id="PTHR17224:SF1">
    <property type="entry name" value="PEPTIDYL-TRNA HYDROLASE"/>
    <property type="match status" value="1"/>
</dbReference>
<dbReference type="GO" id="GO:0072344">
    <property type="term" value="P:rescue of stalled ribosome"/>
    <property type="evidence" value="ECO:0007669"/>
    <property type="project" value="UniProtKB-UniRule"/>
</dbReference>
<keyword evidence="7" id="KW-0963">Cytoplasm</keyword>
<evidence type="ECO:0000313" key="9">
    <source>
        <dbReference type="Proteomes" id="UP000317550"/>
    </source>
</evidence>
<keyword evidence="4 7" id="KW-0694">RNA-binding</keyword>
<dbReference type="GO" id="GO:0005737">
    <property type="term" value="C:cytoplasm"/>
    <property type="evidence" value="ECO:0007669"/>
    <property type="project" value="UniProtKB-SubCell"/>
</dbReference>
<comment type="function">
    <text evidence="7">Catalyzes the release of premature peptidyl moieties from peptidyl-tRNA molecules trapped in stalled 50S ribosomal subunits, and thus maintains levels of free tRNAs and 50S ribosomes.</text>
</comment>
<feature type="binding site" evidence="7">
    <location>
        <position position="72"/>
    </location>
    <ligand>
        <name>tRNA</name>
        <dbReference type="ChEBI" id="CHEBI:17843"/>
    </ligand>
</feature>
<comment type="catalytic activity">
    <reaction evidence="7">
        <text>an N-acyl-L-alpha-aminoacyl-tRNA + H2O = an N-acyl-L-amino acid + a tRNA + H(+)</text>
        <dbReference type="Rhea" id="RHEA:54448"/>
        <dbReference type="Rhea" id="RHEA-COMP:10123"/>
        <dbReference type="Rhea" id="RHEA-COMP:13883"/>
        <dbReference type="ChEBI" id="CHEBI:15377"/>
        <dbReference type="ChEBI" id="CHEBI:15378"/>
        <dbReference type="ChEBI" id="CHEBI:59874"/>
        <dbReference type="ChEBI" id="CHEBI:78442"/>
        <dbReference type="ChEBI" id="CHEBI:138191"/>
        <dbReference type="EC" id="3.1.1.29"/>
    </reaction>
</comment>
<dbReference type="PANTHER" id="PTHR17224">
    <property type="entry name" value="PEPTIDYL-TRNA HYDROLASE"/>
    <property type="match status" value="1"/>
</dbReference>
<comment type="subunit">
    <text evidence="7">Monomer.</text>
</comment>
<dbReference type="InterPro" id="IPR001328">
    <property type="entry name" value="Pept_tRNA_hydro"/>
</dbReference>
<keyword evidence="3 7" id="KW-0378">Hydrolase</keyword>
<feature type="binding site" evidence="7">
    <location>
        <position position="118"/>
    </location>
    <ligand>
        <name>tRNA</name>
        <dbReference type="ChEBI" id="CHEBI:17843"/>
    </ligand>
</feature>
<protein>
    <recommendedName>
        <fullName evidence="6 7">Peptidyl-tRNA hydrolase</fullName>
        <shortName evidence="7">Pth</shortName>
        <ecNumber evidence="1 7">3.1.1.29</ecNumber>
    </recommendedName>
</protein>
<dbReference type="PROSITE" id="PS01196">
    <property type="entry name" value="PEPT_TRNA_HYDROL_2"/>
    <property type="match status" value="1"/>
</dbReference>
<dbReference type="KEGG" id="cari:FNU76_08730"/>
<dbReference type="Proteomes" id="UP000317550">
    <property type="component" value="Chromosome"/>
</dbReference>
<evidence type="ECO:0000256" key="7">
    <source>
        <dbReference type="HAMAP-Rule" id="MF_00083"/>
    </source>
</evidence>
<proteinExistence type="inferred from homology"/>
<accession>A0A516SE67</accession>
<dbReference type="InterPro" id="IPR036416">
    <property type="entry name" value="Pept_tRNA_hydro_sf"/>
</dbReference>
<feature type="binding site" evidence="7">
    <location>
        <position position="70"/>
    </location>
    <ligand>
        <name>tRNA</name>
        <dbReference type="ChEBI" id="CHEBI:17843"/>
    </ligand>
</feature>